<dbReference type="Gene3D" id="3.30.450.20">
    <property type="entry name" value="PAS domain"/>
    <property type="match status" value="1"/>
</dbReference>
<evidence type="ECO:0000256" key="3">
    <source>
        <dbReference type="ARBA" id="ARBA00022692"/>
    </source>
</evidence>
<dbReference type="AlphaFoldDB" id="A0AB37U825"/>
<feature type="transmembrane region" description="Helical" evidence="6">
    <location>
        <begin position="21"/>
        <end position="41"/>
    </location>
</feature>
<sequence length="421" mass="47281">MLLNTAKNPIKKSIASRLFTHVLASALVGLAGMSCFFYQALENRAKEEIQSNLSTQVKSIEGEFAKAEQLNLSLVATVKTMHRLSIKDANAYKQIVFELFQQRSSLMLALGFGQEPFQLLLDRQSFWPYFFLDQDTPDQVGQPLAPPHNHIRFADVCEVDSKCREQEFYKLPVVIKKAIWLEPYQWSGITMTTTGAPIYDDNNKLIGVTGLDINVTALSAQVQTPKSWKSGYLAIISEKGNLLTYPPDPQKAKALSTYKDIPELKAVWQKISNGKAGLIQAEGHYWAYERVKGTNWLTIASVPQWVVLGPALTITVGGALGAAIILALVVAFFIRRLNQRLQHIMAECDRLAEIDLQRTRRLNQASEVIASNTFQQSEARNTDELEVLEQAFNKMAAQLEASFEELELRVQERTAYLLTRA</sequence>
<name>A0AB37U825_9CYAN</name>
<evidence type="ECO:0000256" key="4">
    <source>
        <dbReference type="ARBA" id="ARBA00022989"/>
    </source>
</evidence>
<evidence type="ECO:0000313" key="8">
    <source>
        <dbReference type="EMBL" id="RUS97509.1"/>
    </source>
</evidence>
<gene>
    <name evidence="8" type="ORF">DSM107010_70000</name>
</gene>
<dbReference type="Proteomes" id="UP000282574">
    <property type="component" value="Unassembled WGS sequence"/>
</dbReference>
<evidence type="ECO:0000259" key="7">
    <source>
        <dbReference type="PROSITE" id="PS50885"/>
    </source>
</evidence>
<feature type="transmembrane region" description="Helical" evidence="6">
    <location>
        <begin position="305"/>
        <end position="334"/>
    </location>
</feature>
<protein>
    <recommendedName>
        <fullName evidence="7">HAMP domain-containing protein</fullName>
    </recommendedName>
</protein>
<reference evidence="8 9" key="1">
    <citation type="journal article" date="2019" name="Genome Biol. Evol.">
        <title>Day and night: Metabolic profiles and evolutionary relationships of six axenic non-marine cyanobacteria.</title>
        <authorList>
            <person name="Will S.E."/>
            <person name="Henke P."/>
            <person name="Boedeker C."/>
            <person name="Huang S."/>
            <person name="Brinkmann H."/>
            <person name="Rohde M."/>
            <person name="Jarek M."/>
            <person name="Friedl T."/>
            <person name="Seufert S."/>
            <person name="Schumacher M."/>
            <person name="Overmann J."/>
            <person name="Neumann-Schaal M."/>
            <person name="Petersen J."/>
        </authorList>
    </citation>
    <scope>NUCLEOTIDE SEQUENCE [LARGE SCALE GENOMIC DNA]</scope>
    <source>
        <strain evidence="8 9">SAG 39.79</strain>
    </source>
</reference>
<dbReference type="EMBL" id="RSCK01000171">
    <property type="protein sequence ID" value="RUS97509.1"/>
    <property type="molecule type" value="Genomic_DNA"/>
</dbReference>
<dbReference type="PROSITE" id="PS50885">
    <property type="entry name" value="HAMP"/>
    <property type="match status" value="1"/>
</dbReference>
<dbReference type="RefSeq" id="WP_106169126.1">
    <property type="nucleotide sequence ID" value="NZ_JAVKZF010000002.1"/>
</dbReference>
<proteinExistence type="predicted"/>
<keyword evidence="4 6" id="KW-1133">Transmembrane helix</keyword>
<comment type="subcellular location">
    <subcellularLocation>
        <location evidence="1">Cell membrane</location>
        <topology evidence="1">Multi-pass membrane protein</topology>
    </subcellularLocation>
</comment>
<keyword evidence="2" id="KW-1003">Cell membrane</keyword>
<dbReference type="CDD" id="cd18774">
    <property type="entry name" value="PDC2_HK_sensor"/>
    <property type="match status" value="1"/>
</dbReference>
<dbReference type="PROSITE" id="PS51257">
    <property type="entry name" value="PROKAR_LIPOPROTEIN"/>
    <property type="match status" value="1"/>
</dbReference>
<accession>A0AB37U825</accession>
<dbReference type="CDD" id="cd12087">
    <property type="entry name" value="TM_EGFR-like"/>
    <property type="match status" value="1"/>
</dbReference>
<feature type="domain" description="HAMP" evidence="7">
    <location>
        <begin position="356"/>
        <end position="404"/>
    </location>
</feature>
<dbReference type="CDD" id="cd06225">
    <property type="entry name" value="HAMP"/>
    <property type="match status" value="1"/>
</dbReference>
<dbReference type="InterPro" id="IPR033479">
    <property type="entry name" value="dCache_1"/>
</dbReference>
<dbReference type="CDD" id="cd12913">
    <property type="entry name" value="PDC1_MCP_like"/>
    <property type="match status" value="1"/>
</dbReference>
<evidence type="ECO:0000256" key="1">
    <source>
        <dbReference type="ARBA" id="ARBA00004651"/>
    </source>
</evidence>
<evidence type="ECO:0000256" key="5">
    <source>
        <dbReference type="ARBA" id="ARBA00023136"/>
    </source>
</evidence>
<dbReference type="GO" id="GO:0005886">
    <property type="term" value="C:plasma membrane"/>
    <property type="evidence" value="ECO:0007669"/>
    <property type="project" value="UniProtKB-SubCell"/>
</dbReference>
<dbReference type="Pfam" id="PF02743">
    <property type="entry name" value="dCache_1"/>
    <property type="match status" value="1"/>
</dbReference>
<keyword evidence="9" id="KW-1185">Reference proteome</keyword>
<evidence type="ECO:0000256" key="2">
    <source>
        <dbReference type="ARBA" id="ARBA00022475"/>
    </source>
</evidence>
<keyword evidence="5 6" id="KW-0472">Membrane</keyword>
<dbReference type="GO" id="GO:0007165">
    <property type="term" value="P:signal transduction"/>
    <property type="evidence" value="ECO:0007669"/>
    <property type="project" value="InterPro"/>
</dbReference>
<keyword evidence="3 6" id="KW-0812">Transmembrane</keyword>
<dbReference type="InterPro" id="IPR003660">
    <property type="entry name" value="HAMP_dom"/>
</dbReference>
<dbReference type="Gene3D" id="6.10.340.10">
    <property type="match status" value="1"/>
</dbReference>
<evidence type="ECO:0000313" key="9">
    <source>
        <dbReference type="Proteomes" id="UP000282574"/>
    </source>
</evidence>
<comment type="caution">
    <text evidence="8">The sequence shown here is derived from an EMBL/GenBank/DDBJ whole genome shotgun (WGS) entry which is preliminary data.</text>
</comment>
<evidence type="ECO:0000256" key="6">
    <source>
        <dbReference type="SAM" id="Phobius"/>
    </source>
</evidence>
<organism evidence="8 9">
    <name type="scientific">Chroococcidiopsis cubana SAG 39.79</name>
    <dbReference type="NCBI Taxonomy" id="388085"/>
    <lineage>
        <taxon>Bacteria</taxon>
        <taxon>Bacillati</taxon>
        <taxon>Cyanobacteriota</taxon>
        <taxon>Cyanophyceae</taxon>
        <taxon>Chroococcidiopsidales</taxon>
        <taxon>Chroococcidiopsidaceae</taxon>
        <taxon>Chroococcidiopsis</taxon>
    </lineage>
</organism>